<protein>
    <submittedName>
        <fullName evidence="3">Uncharacterized protein</fullName>
    </submittedName>
</protein>
<evidence type="ECO:0000313" key="4">
    <source>
        <dbReference type="Proteomes" id="UP001219605"/>
    </source>
</evidence>
<feature type="signal peptide" evidence="2">
    <location>
        <begin position="1"/>
        <end position="27"/>
    </location>
</feature>
<evidence type="ECO:0000313" key="3">
    <source>
        <dbReference type="EMBL" id="WDZ87380.1"/>
    </source>
</evidence>
<dbReference type="Proteomes" id="UP001219605">
    <property type="component" value="Chromosome"/>
</dbReference>
<evidence type="ECO:0000256" key="1">
    <source>
        <dbReference type="SAM" id="MobiDB-lite"/>
    </source>
</evidence>
<sequence>MAKLFSRKAATVTFVVLGLTLAGGGIAAARPDAGSDRVGRSAGQPLISPEDARKAREAMKPGPSANSIPGSVSFAVVDANGTLARGSDAVSVTKYGPGQYQVIFNHDVSRSGYVATIGLSFDCCIPPSGEIGVASRLDTPNGVYVETRNSSGFPSDRGFHLIVADPGTVGGQR</sequence>
<feature type="chain" id="PRO_5047470319" evidence="2">
    <location>
        <begin position="28"/>
        <end position="173"/>
    </location>
</feature>
<keyword evidence="2" id="KW-0732">Signal</keyword>
<gene>
    <name evidence="3" type="ORF">PVK37_13685</name>
</gene>
<keyword evidence="4" id="KW-1185">Reference proteome</keyword>
<accession>A0ABY7ZWF2</accession>
<reference evidence="3 4" key="1">
    <citation type="submission" date="2023-02" db="EMBL/GenBank/DDBJ databases">
        <authorList>
            <person name="Mo P."/>
        </authorList>
    </citation>
    <scope>NUCLEOTIDE SEQUENCE [LARGE SCALE GENOMIC DNA]</scope>
    <source>
        <strain evidence="3 4">HUAS 3</strain>
    </source>
</reference>
<dbReference type="EMBL" id="CP118615">
    <property type="protein sequence ID" value="WDZ87380.1"/>
    <property type="molecule type" value="Genomic_DNA"/>
</dbReference>
<feature type="compositionally biased region" description="Basic and acidic residues" evidence="1">
    <location>
        <begin position="50"/>
        <end position="59"/>
    </location>
</feature>
<feature type="region of interest" description="Disordered" evidence="1">
    <location>
        <begin position="31"/>
        <end position="66"/>
    </location>
</feature>
<name>A0ABY7ZWF2_9ACTN</name>
<evidence type="ECO:0000256" key="2">
    <source>
        <dbReference type="SAM" id="SignalP"/>
    </source>
</evidence>
<dbReference type="RefSeq" id="WP_275034313.1">
    <property type="nucleotide sequence ID" value="NZ_CP118615.1"/>
</dbReference>
<proteinExistence type="predicted"/>
<organism evidence="3 4">
    <name type="scientific">Micromonospora cathayae</name>
    <dbReference type="NCBI Taxonomy" id="3028804"/>
    <lineage>
        <taxon>Bacteria</taxon>
        <taxon>Bacillati</taxon>
        <taxon>Actinomycetota</taxon>
        <taxon>Actinomycetes</taxon>
        <taxon>Micromonosporales</taxon>
        <taxon>Micromonosporaceae</taxon>
        <taxon>Micromonospora</taxon>
    </lineage>
</organism>